<evidence type="ECO:0000256" key="2">
    <source>
        <dbReference type="ARBA" id="ARBA00005194"/>
    </source>
</evidence>
<evidence type="ECO:0000256" key="13">
    <source>
        <dbReference type="ARBA" id="ARBA00023688"/>
    </source>
</evidence>
<comment type="catalytic activity">
    <reaction evidence="13">
        <text>(3R)-hydroxyhexadecanoyl-CoA = (2E)-hexadecenoyl-CoA + H2O</text>
        <dbReference type="Rhea" id="RHEA:39159"/>
        <dbReference type="ChEBI" id="CHEBI:15377"/>
        <dbReference type="ChEBI" id="CHEBI:61526"/>
        <dbReference type="ChEBI" id="CHEBI:74278"/>
    </reaction>
    <physiologicalReaction direction="left-to-right" evidence="13">
        <dbReference type="Rhea" id="RHEA:39160"/>
    </physiologicalReaction>
</comment>
<keyword evidence="10 15" id="KW-0472">Membrane</keyword>
<feature type="transmembrane region" description="Helical" evidence="15">
    <location>
        <begin position="185"/>
        <end position="207"/>
    </location>
</feature>
<keyword evidence="8 15" id="KW-1133">Transmembrane helix</keyword>
<feature type="transmembrane region" description="Helical" evidence="15">
    <location>
        <begin position="12"/>
        <end position="35"/>
    </location>
</feature>
<keyword evidence="9 15" id="KW-0443">Lipid metabolism</keyword>
<name>A0ABP0EWJ6_CLALP</name>
<accession>A0ABP0EWJ6</accession>
<evidence type="ECO:0000256" key="4">
    <source>
        <dbReference type="ARBA" id="ARBA00013122"/>
    </source>
</evidence>
<evidence type="ECO:0000313" key="17">
    <source>
        <dbReference type="Proteomes" id="UP001642483"/>
    </source>
</evidence>
<comment type="catalytic activity">
    <reaction evidence="14">
        <text>a very-long-chain (3R)-3-hydroxyacyl-CoA = a very-long-chain (2E)-enoyl-CoA + H2O</text>
        <dbReference type="Rhea" id="RHEA:45812"/>
        <dbReference type="ChEBI" id="CHEBI:15377"/>
        <dbReference type="ChEBI" id="CHEBI:83728"/>
        <dbReference type="ChEBI" id="CHEBI:85440"/>
        <dbReference type="EC" id="4.2.1.134"/>
    </reaction>
    <physiologicalReaction direction="left-to-right" evidence="14">
        <dbReference type="Rhea" id="RHEA:45813"/>
    </physiologicalReaction>
</comment>
<proteinExistence type="inferred from homology"/>
<evidence type="ECO:0000256" key="5">
    <source>
        <dbReference type="ARBA" id="ARBA00022516"/>
    </source>
</evidence>
<protein>
    <recommendedName>
        <fullName evidence="4 15">Very-long-chain (3R)-3-hydroxyacyl-CoA dehydratase</fullName>
        <ecNumber evidence="4 15">4.2.1.134</ecNumber>
    </recommendedName>
</protein>
<keyword evidence="5 15" id="KW-0444">Lipid biosynthesis</keyword>
<feature type="transmembrane region" description="Helical" evidence="15">
    <location>
        <begin position="106"/>
        <end position="131"/>
    </location>
</feature>
<evidence type="ECO:0000256" key="9">
    <source>
        <dbReference type="ARBA" id="ARBA00023098"/>
    </source>
</evidence>
<feature type="transmembrane region" description="Helical" evidence="15">
    <location>
        <begin position="55"/>
        <end position="74"/>
    </location>
</feature>
<dbReference type="InterPro" id="IPR007482">
    <property type="entry name" value="Tyr_Pase-like_PTPLA"/>
</dbReference>
<organism evidence="16 17">
    <name type="scientific">Clavelina lepadiformis</name>
    <name type="common">Light-bulb sea squirt</name>
    <name type="synonym">Ascidia lepadiformis</name>
    <dbReference type="NCBI Taxonomy" id="159417"/>
    <lineage>
        <taxon>Eukaryota</taxon>
        <taxon>Metazoa</taxon>
        <taxon>Chordata</taxon>
        <taxon>Tunicata</taxon>
        <taxon>Ascidiacea</taxon>
        <taxon>Aplousobranchia</taxon>
        <taxon>Clavelinidae</taxon>
        <taxon>Clavelina</taxon>
    </lineage>
</organism>
<evidence type="ECO:0000256" key="3">
    <source>
        <dbReference type="ARBA" id="ARBA00007811"/>
    </source>
</evidence>
<reference evidence="16 17" key="1">
    <citation type="submission" date="2024-02" db="EMBL/GenBank/DDBJ databases">
        <authorList>
            <person name="Daric V."/>
            <person name="Darras S."/>
        </authorList>
    </citation>
    <scope>NUCLEOTIDE SEQUENCE [LARGE SCALE GENOMIC DNA]</scope>
</reference>
<dbReference type="EC" id="4.2.1.134" evidence="4 15"/>
<sequence>MSSNAKKTNPVAQAWLILYNVAMTAGWSVIGIGIVNHFIKHGTNKGLYHQVERQLLFFQTSAILEILHAIVGLVRSNAIFTFLQVFSRVCIVWAVIWPVVEVQDNIGVPMLLIAWTITEIIRYLFYTFILLGITPRFILWLRYTLFIILYPLGVTGETLTIYNSLEPVRESGLYSIRLPNVFNFALDYHIVLMCTFPIYLIFFPQLYCHMFAQRKKALKGDSSSEKKSN</sequence>
<evidence type="ECO:0000256" key="6">
    <source>
        <dbReference type="ARBA" id="ARBA00022692"/>
    </source>
</evidence>
<dbReference type="PANTHER" id="PTHR11035">
    <property type="entry name" value="VERY-LONG-CHAIN (3R)-3-HYDROXYACYL-COA DEHYDRATASE"/>
    <property type="match status" value="1"/>
</dbReference>
<keyword evidence="12 15" id="KW-0456">Lyase</keyword>
<dbReference type="Pfam" id="PF04387">
    <property type="entry name" value="PTPLA"/>
    <property type="match status" value="1"/>
</dbReference>
<keyword evidence="6 15" id="KW-0812">Transmembrane</keyword>
<feature type="transmembrane region" description="Helical" evidence="15">
    <location>
        <begin position="143"/>
        <end position="165"/>
    </location>
</feature>
<keyword evidence="11 15" id="KW-0275">Fatty acid biosynthesis</keyword>
<evidence type="ECO:0000256" key="7">
    <source>
        <dbReference type="ARBA" id="ARBA00022832"/>
    </source>
</evidence>
<dbReference type="EMBL" id="CAWYQH010000001">
    <property type="protein sequence ID" value="CAK8671801.1"/>
    <property type="molecule type" value="Genomic_DNA"/>
</dbReference>
<keyword evidence="17" id="KW-1185">Reference proteome</keyword>
<evidence type="ECO:0000313" key="16">
    <source>
        <dbReference type="EMBL" id="CAK8671801.1"/>
    </source>
</evidence>
<dbReference type="PANTHER" id="PTHR11035:SF3">
    <property type="entry name" value="VERY-LONG-CHAIN (3R)-3-HYDROXYACYL-COA DEHYDRATASE"/>
    <property type="match status" value="1"/>
</dbReference>
<evidence type="ECO:0000256" key="1">
    <source>
        <dbReference type="ARBA" id="ARBA00004141"/>
    </source>
</evidence>
<comment type="pathway">
    <text evidence="2 15">Lipid metabolism; fatty acid biosynthesis.</text>
</comment>
<comment type="function">
    <text evidence="15">Catalyzes the third of the four reactions of the long-chain fatty acids elongation cycle. This endoplasmic reticulum-bound enzymatic process, allows the addition of two carbons to the chain of long- and very long-chain fatty acids/VLCFAs per cycle. This enzyme catalyzes the dehydration of the 3-hydroxyacyl-CoA intermediate into trans-2,3-enoyl-CoA, within each cycle of fatty acid elongation. Thereby, it participates to the production of VLCFAs of different chain lengths that are involved in multiple biological processes as precursors of membrane lipids and lipid mediators.</text>
</comment>
<keyword evidence="15" id="KW-0256">Endoplasmic reticulum</keyword>
<dbReference type="Proteomes" id="UP001642483">
    <property type="component" value="Unassembled WGS sequence"/>
</dbReference>
<evidence type="ECO:0000256" key="10">
    <source>
        <dbReference type="ARBA" id="ARBA00023136"/>
    </source>
</evidence>
<evidence type="ECO:0000256" key="14">
    <source>
        <dbReference type="ARBA" id="ARBA00023727"/>
    </source>
</evidence>
<evidence type="ECO:0000256" key="8">
    <source>
        <dbReference type="ARBA" id="ARBA00022989"/>
    </source>
</evidence>
<evidence type="ECO:0000256" key="12">
    <source>
        <dbReference type="ARBA" id="ARBA00023239"/>
    </source>
</evidence>
<gene>
    <name evidence="16" type="ORF">CVLEPA_LOCUS837</name>
</gene>
<evidence type="ECO:0000256" key="11">
    <source>
        <dbReference type="ARBA" id="ARBA00023160"/>
    </source>
</evidence>
<comment type="subcellular location">
    <subcellularLocation>
        <location evidence="15">Endoplasmic reticulum membrane</location>
        <topology evidence="15">Multi-pass membrane protein</topology>
    </subcellularLocation>
    <subcellularLocation>
        <location evidence="1">Membrane</location>
        <topology evidence="1">Multi-pass membrane protein</topology>
    </subcellularLocation>
</comment>
<comment type="similarity">
    <text evidence="3 15">Belongs to the very long-chain fatty acids dehydratase HACD family.</text>
</comment>
<comment type="caution">
    <text evidence="16">The sequence shown here is derived from an EMBL/GenBank/DDBJ whole genome shotgun (WGS) entry which is preliminary data.</text>
</comment>
<keyword evidence="7 15" id="KW-0276">Fatty acid metabolism</keyword>
<feature type="transmembrane region" description="Helical" evidence="15">
    <location>
        <begin position="81"/>
        <end position="100"/>
    </location>
</feature>
<evidence type="ECO:0000256" key="15">
    <source>
        <dbReference type="RuleBase" id="RU363109"/>
    </source>
</evidence>